<gene>
    <name evidence="2" type="ORF">QHF89_46540</name>
</gene>
<name>A0ABT6P8V8_9BACT</name>
<protein>
    <submittedName>
        <fullName evidence="2">Uncharacterized protein</fullName>
    </submittedName>
</protein>
<evidence type="ECO:0000256" key="1">
    <source>
        <dbReference type="SAM" id="SignalP"/>
    </source>
</evidence>
<reference evidence="2 3" key="1">
    <citation type="submission" date="2023-04" db="EMBL/GenBank/DDBJ databases">
        <title>The genome sequence of Polyangium sorediatum DSM14670.</title>
        <authorList>
            <person name="Zhang X."/>
        </authorList>
    </citation>
    <scope>NUCLEOTIDE SEQUENCE [LARGE SCALE GENOMIC DNA]</scope>
    <source>
        <strain evidence="2 3">DSM 14670</strain>
    </source>
</reference>
<dbReference type="EMBL" id="JARZHI010000104">
    <property type="protein sequence ID" value="MDI1437055.1"/>
    <property type="molecule type" value="Genomic_DNA"/>
</dbReference>
<proteinExistence type="predicted"/>
<feature type="chain" id="PRO_5045329048" evidence="1">
    <location>
        <begin position="30"/>
        <end position="107"/>
    </location>
</feature>
<organism evidence="2 3">
    <name type="scientific">Polyangium sorediatum</name>
    <dbReference type="NCBI Taxonomy" id="889274"/>
    <lineage>
        <taxon>Bacteria</taxon>
        <taxon>Pseudomonadati</taxon>
        <taxon>Myxococcota</taxon>
        <taxon>Polyangia</taxon>
        <taxon>Polyangiales</taxon>
        <taxon>Polyangiaceae</taxon>
        <taxon>Polyangium</taxon>
    </lineage>
</organism>
<comment type="caution">
    <text evidence="2">The sequence shown here is derived from an EMBL/GenBank/DDBJ whole genome shotgun (WGS) entry which is preliminary data.</text>
</comment>
<dbReference type="RefSeq" id="WP_136968967.1">
    <property type="nucleotide sequence ID" value="NZ_JARZHI010000104.1"/>
</dbReference>
<feature type="signal peptide" evidence="1">
    <location>
        <begin position="1"/>
        <end position="29"/>
    </location>
</feature>
<keyword evidence="3" id="KW-1185">Reference proteome</keyword>
<accession>A0ABT6P8V8</accession>
<evidence type="ECO:0000313" key="3">
    <source>
        <dbReference type="Proteomes" id="UP001160301"/>
    </source>
</evidence>
<dbReference type="Proteomes" id="UP001160301">
    <property type="component" value="Unassembled WGS sequence"/>
</dbReference>
<sequence length="107" mass="11745">MMKKSLSNLLFAAWMGFGAILGTGSEALAAPNEPAAPDEEANVEESASALAANTYVRTCWNISKRRGQLCARCRTRAGGARRSCLNQYRRCSGDISNRNGWLTCERW</sequence>
<keyword evidence="1" id="KW-0732">Signal</keyword>
<evidence type="ECO:0000313" key="2">
    <source>
        <dbReference type="EMBL" id="MDI1437055.1"/>
    </source>
</evidence>